<comment type="caution">
    <text evidence="1">The sequence shown here is derived from an EMBL/GenBank/DDBJ whole genome shotgun (WGS) entry which is preliminary data.</text>
</comment>
<sequence>MPKTIFLGNGSTADAVLDRHGRWASKLNEQDARRLRNDVTDLVTHGKLLSDHGASFKSKRTVELTDAQVVLDARFGAVNLWDRLLLKLRA</sequence>
<name>A0A7W6H1W9_9RHOB</name>
<evidence type="ECO:0000313" key="1">
    <source>
        <dbReference type="EMBL" id="MBB3995193.1"/>
    </source>
</evidence>
<evidence type="ECO:0000313" key="2">
    <source>
        <dbReference type="Proteomes" id="UP000530268"/>
    </source>
</evidence>
<dbReference type="AlphaFoldDB" id="A0A7W6H1W9"/>
<gene>
    <name evidence="1" type="ORF">GGR95_002845</name>
</gene>
<accession>A0A7W6H1W9</accession>
<proteinExistence type="predicted"/>
<dbReference type="RefSeq" id="WP_184566893.1">
    <property type="nucleotide sequence ID" value="NZ_JACIEI010000012.1"/>
</dbReference>
<keyword evidence="2" id="KW-1185">Reference proteome</keyword>
<reference evidence="1 2" key="1">
    <citation type="submission" date="2020-08" db="EMBL/GenBank/DDBJ databases">
        <title>Genomic Encyclopedia of Type Strains, Phase IV (KMG-IV): sequencing the most valuable type-strain genomes for metagenomic binning, comparative biology and taxonomic classification.</title>
        <authorList>
            <person name="Goeker M."/>
        </authorList>
    </citation>
    <scope>NUCLEOTIDE SEQUENCE [LARGE SCALE GENOMIC DNA]</scope>
    <source>
        <strain evidence="1 2">DSM 102234</strain>
    </source>
</reference>
<dbReference type="Proteomes" id="UP000530268">
    <property type="component" value="Unassembled WGS sequence"/>
</dbReference>
<organism evidence="1 2">
    <name type="scientific">Sulfitobacter undariae</name>
    <dbReference type="NCBI Taxonomy" id="1563671"/>
    <lineage>
        <taxon>Bacteria</taxon>
        <taxon>Pseudomonadati</taxon>
        <taxon>Pseudomonadota</taxon>
        <taxon>Alphaproteobacteria</taxon>
        <taxon>Rhodobacterales</taxon>
        <taxon>Roseobacteraceae</taxon>
        <taxon>Sulfitobacter</taxon>
    </lineage>
</organism>
<dbReference type="EMBL" id="JACIEI010000012">
    <property type="protein sequence ID" value="MBB3995193.1"/>
    <property type="molecule type" value="Genomic_DNA"/>
</dbReference>
<protein>
    <submittedName>
        <fullName evidence="1">Uncharacterized protein</fullName>
    </submittedName>
</protein>